<dbReference type="NCBIfam" id="TIGR01297">
    <property type="entry name" value="CDF"/>
    <property type="match status" value="1"/>
</dbReference>
<feature type="transmembrane region" description="Helical" evidence="6">
    <location>
        <begin position="189"/>
        <end position="208"/>
    </location>
</feature>
<dbReference type="Gene3D" id="1.20.1510.10">
    <property type="entry name" value="Cation efflux protein transmembrane domain"/>
    <property type="match status" value="1"/>
</dbReference>
<dbReference type="InterPro" id="IPR058533">
    <property type="entry name" value="Cation_efflux_TM"/>
</dbReference>
<gene>
    <name evidence="9" type="ORF">J9259_07060</name>
    <name evidence="10" type="ORF">KIY12_05320</name>
</gene>
<proteinExistence type="predicted"/>
<keyword evidence="4 6" id="KW-1133">Transmembrane helix</keyword>
<evidence type="ECO:0000256" key="3">
    <source>
        <dbReference type="ARBA" id="ARBA00022692"/>
    </source>
</evidence>
<sequence length="297" mass="32750">MENEKSYRTIYMTLIGDAIIFVFSIAVALVSHSKAVLSESVYQLSDIVSGGMLLFAVWSSLRPADEVHPFGYGLERFFWSFISGVFAFSVSGVAVMAYGFYGILVPYPISDYVYSTSILVVTIAVSSASLAYLIHRIRNYYESASSIIERYHQGVKTVFLQDVMSIVSSLVAIAGLTAAFYSGNERYDALAAIVNGILLLITGIVLAAEGRELLIGKGITRSEMSRIAQDIMKIPNVRIVRDIKTIYLGPESLMMVVRINFADGLNTDEIERTIDNVQNELKGKIGELKHVIVEPES</sequence>
<evidence type="ECO:0000256" key="5">
    <source>
        <dbReference type="ARBA" id="ARBA00023136"/>
    </source>
</evidence>
<dbReference type="Proteomes" id="UP000716004">
    <property type="component" value="Unassembled WGS sequence"/>
</dbReference>
<dbReference type="Gene3D" id="3.30.70.1350">
    <property type="entry name" value="Cation efflux protein, cytoplasmic domain"/>
    <property type="match status" value="1"/>
</dbReference>
<feature type="domain" description="Cation efflux protein cytoplasmic" evidence="8">
    <location>
        <begin position="223"/>
        <end position="296"/>
    </location>
</feature>
<keyword evidence="5 6" id="KW-0472">Membrane</keyword>
<keyword evidence="2" id="KW-0813">Transport</keyword>
<organism evidence="9 11">
    <name type="scientific">Candidatus Sysuiplasma superficiale</name>
    <dbReference type="NCBI Taxonomy" id="2823368"/>
    <lineage>
        <taxon>Archaea</taxon>
        <taxon>Methanobacteriati</taxon>
        <taxon>Thermoplasmatota</taxon>
        <taxon>Thermoplasmata</taxon>
        <taxon>Candidatus Sysuiplasmatales</taxon>
        <taxon>Candidatus Sysuiplasmataceae</taxon>
        <taxon>Candidatus Sysuiplasma</taxon>
    </lineage>
</organism>
<dbReference type="GO" id="GO:0008324">
    <property type="term" value="F:monoatomic cation transmembrane transporter activity"/>
    <property type="evidence" value="ECO:0007669"/>
    <property type="project" value="InterPro"/>
</dbReference>
<dbReference type="Proteomes" id="UP000750197">
    <property type="component" value="Unassembled WGS sequence"/>
</dbReference>
<dbReference type="Pfam" id="PF16916">
    <property type="entry name" value="ZT_dimer"/>
    <property type="match status" value="1"/>
</dbReference>
<feature type="transmembrane region" description="Helical" evidence="6">
    <location>
        <begin position="41"/>
        <end position="58"/>
    </location>
</feature>
<comment type="caution">
    <text evidence="9">The sequence shown here is derived from an EMBL/GenBank/DDBJ whole genome shotgun (WGS) entry which is preliminary data.</text>
</comment>
<accession>A0A8J7YP20</accession>
<keyword evidence="3 6" id="KW-0812">Transmembrane</keyword>
<feature type="transmembrane region" description="Helical" evidence="6">
    <location>
        <begin position="112"/>
        <end position="134"/>
    </location>
</feature>
<evidence type="ECO:0000259" key="7">
    <source>
        <dbReference type="Pfam" id="PF01545"/>
    </source>
</evidence>
<name>A0A8J7YP20_9ARCH</name>
<evidence type="ECO:0000256" key="6">
    <source>
        <dbReference type="SAM" id="Phobius"/>
    </source>
</evidence>
<evidence type="ECO:0000313" key="9">
    <source>
        <dbReference type="EMBL" id="MBX8632255.1"/>
    </source>
</evidence>
<dbReference type="InterPro" id="IPR036837">
    <property type="entry name" value="Cation_efflux_CTD_sf"/>
</dbReference>
<dbReference type="InterPro" id="IPR002524">
    <property type="entry name" value="Cation_efflux"/>
</dbReference>
<dbReference type="SUPFAM" id="SSF160240">
    <property type="entry name" value="Cation efflux protein cytoplasmic domain-like"/>
    <property type="match status" value="1"/>
</dbReference>
<dbReference type="EMBL" id="JAGVSJ010000019">
    <property type="protein sequence ID" value="MBX8632255.1"/>
    <property type="molecule type" value="Genomic_DNA"/>
</dbReference>
<dbReference type="SUPFAM" id="SSF161111">
    <property type="entry name" value="Cation efflux protein transmembrane domain-like"/>
    <property type="match status" value="1"/>
</dbReference>
<dbReference type="InterPro" id="IPR027470">
    <property type="entry name" value="Cation_efflux_CTD"/>
</dbReference>
<comment type="subcellular location">
    <subcellularLocation>
        <location evidence="1">Membrane</location>
        <topology evidence="1">Multi-pass membrane protein</topology>
    </subcellularLocation>
</comment>
<evidence type="ECO:0000256" key="1">
    <source>
        <dbReference type="ARBA" id="ARBA00004141"/>
    </source>
</evidence>
<protein>
    <submittedName>
        <fullName evidence="9">Cation diffusion facilitator family transporter</fullName>
    </submittedName>
</protein>
<feature type="domain" description="Cation efflux protein transmembrane" evidence="7">
    <location>
        <begin position="14"/>
        <end position="214"/>
    </location>
</feature>
<feature type="transmembrane region" description="Helical" evidence="6">
    <location>
        <begin position="163"/>
        <end position="183"/>
    </location>
</feature>
<evidence type="ECO:0000313" key="11">
    <source>
        <dbReference type="Proteomes" id="UP000716004"/>
    </source>
</evidence>
<evidence type="ECO:0000256" key="4">
    <source>
        <dbReference type="ARBA" id="ARBA00022989"/>
    </source>
</evidence>
<feature type="transmembrane region" description="Helical" evidence="6">
    <location>
        <begin position="9"/>
        <end position="29"/>
    </location>
</feature>
<reference evidence="9" key="1">
    <citation type="submission" date="2021-04" db="EMBL/GenBank/DDBJ databases">
        <title>Genomic insights into ecological role and evolution of a novel Thermoplasmata order Candidatus Sysuiplasmatales.</title>
        <authorList>
            <person name="Yuan Y."/>
        </authorList>
    </citation>
    <scope>NUCLEOTIDE SEQUENCE</scope>
    <source>
        <strain evidence="10">TUT19-bin139</strain>
        <strain evidence="9">YP2-bin.285</strain>
    </source>
</reference>
<dbReference type="AlphaFoldDB" id="A0A8J7YP20"/>
<dbReference type="Pfam" id="PF01545">
    <property type="entry name" value="Cation_efflux"/>
    <property type="match status" value="1"/>
</dbReference>
<evidence type="ECO:0000256" key="2">
    <source>
        <dbReference type="ARBA" id="ARBA00022448"/>
    </source>
</evidence>
<dbReference type="PANTHER" id="PTHR13414">
    <property type="entry name" value="HUEL-CATION TRANSPORTER"/>
    <property type="match status" value="1"/>
</dbReference>
<dbReference type="GO" id="GO:0016020">
    <property type="term" value="C:membrane"/>
    <property type="evidence" value="ECO:0007669"/>
    <property type="project" value="UniProtKB-SubCell"/>
</dbReference>
<evidence type="ECO:0000313" key="10">
    <source>
        <dbReference type="EMBL" id="MBX8644129.1"/>
    </source>
</evidence>
<dbReference type="InterPro" id="IPR040177">
    <property type="entry name" value="SLC30A9"/>
</dbReference>
<feature type="transmembrane region" description="Helical" evidence="6">
    <location>
        <begin position="78"/>
        <end position="100"/>
    </location>
</feature>
<dbReference type="PANTHER" id="PTHR13414:SF9">
    <property type="entry name" value="PROTON-COUPLED ZINC ANTIPORTER SLC30A9, MITOCHONDRIAL"/>
    <property type="match status" value="1"/>
</dbReference>
<evidence type="ECO:0000259" key="8">
    <source>
        <dbReference type="Pfam" id="PF16916"/>
    </source>
</evidence>
<dbReference type="GO" id="GO:0006829">
    <property type="term" value="P:zinc ion transport"/>
    <property type="evidence" value="ECO:0007669"/>
    <property type="project" value="InterPro"/>
</dbReference>
<dbReference type="EMBL" id="JAHEAC010000039">
    <property type="protein sequence ID" value="MBX8644129.1"/>
    <property type="molecule type" value="Genomic_DNA"/>
</dbReference>
<dbReference type="InterPro" id="IPR027469">
    <property type="entry name" value="Cation_efflux_TMD_sf"/>
</dbReference>